<sequence>MPPVKAEDLVVHAVKEQFAGLDYCITSPPPWITTVLVGFQHYLVMLGTTVLIATIIVPLMGGGHAEKAIVIQTILFLSGINTLLQVHFGTRLPAVMSGSYTYIYPAVAIILSPRYALLIDPLERFVFTMRSLQGALIIAGVFQAVVGFFGIWRVFIRFLSPLAAVPFVTLTGLGLFFFAFPGVTKCIEVGLPALVLLVIFAEYASHVFAKGSFVFSRCAVLVTVVIIWIYAEILTAAGAYNERGPVTQFSCRADRSGIIQGSPWVRFPYPFQWGYPIFCFQDCFAMLAASFASLIEVRVLYRHLNRSVKILRRDVLPTLRLLTWNWLGAKFGAVLASIPLPIFAALYCVLFAYSAGAGFSLLQYCNLNSLRTKFILSISLFLGLSIPQYFRVYEMFFGFGPVHTHSVAFNVMVNVIFSSPATVAAILAYLLDCTHLYWEASVKKDRGWFWWEKFKSYKYDGRSEEFYSLPYGLSRYFPSL</sequence>
<reference evidence="7" key="1">
    <citation type="journal article" date="2018" name="Nat. Genet.">
        <title>Extensive intraspecific gene order and gene structural variations between Mo17 and other maize genomes.</title>
        <authorList>
            <person name="Sun S."/>
            <person name="Zhou Y."/>
            <person name="Chen J."/>
            <person name="Shi J."/>
            <person name="Zhao H."/>
            <person name="Zhao H."/>
            <person name="Song W."/>
            <person name="Zhang M."/>
            <person name="Cui Y."/>
            <person name="Dong X."/>
            <person name="Liu H."/>
            <person name="Ma X."/>
            <person name="Jiao Y."/>
            <person name="Wang B."/>
            <person name="Wei X."/>
            <person name="Stein J.C."/>
            <person name="Glaubitz J.C."/>
            <person name="Lu F."/>
            <person name="Yu G."/>
            <person name="Liang C."/>
            <person name="Fengler K."/>
            <person name="Li B."/>
            <person name="Rafalski A."/>
            <person name="Schnable P.S."/>
            <person name="Ware D.H."/>
            <person name="Buckler E.S."/>
            <person name="Lai J."/>
        </authorList>
    </citation>
    <scope>NUCLEOTIDE SEQUENCE [LARGE SCALE GENOMIC DNA]</scope>
    <source>
        <tissue evidence="7">Seedling</tissue>
    </source>
</reference>
<dbReference type="PANTHER" id="PTHR11119">
    <property type="entry name" value="XANTHINE-URACIL / VITAMIN C PERMEASE FAMILY MEMBER"/>
    <property type="match status" value="1"/>
</dbReference>
<feature type="transmembrane region" description="Helical" evidence="6">
    <location>
        <begin position="102"/>
        <end position="122"/>
    </location>
</feature>
<comment type="caution">
    <text evidence="7">The sequence shown here is derived from an EMBL/GenBank/DDBJ whole genome shotgun (WGS) entry which is preliminary data.</text>
</comment>
<feature type="transmembrane region" description="Helical" evidence="6">
    <location>
        <begin position="344"/>
        <end position="362"/>
    </location>
</feature>
<dbReference type="AlphaFoldDB" id="A0A317Y4Y2"/>
<keyword evidence="5 6" id="KW-0472">Membrane</keyword>
<evidence type="ECO:0000256" key="6">
    <source>
        <dbReference type="SAM" id="Phobius"/>
    </source>
</evidence>
<dbReference type="ExpressionAtlas" id="A0A317Y4Y2">
    <property type="expression patterns" value="baseline and differential"/>
</dbReference>
<dbReference type="EMBL" id="NCVQ01000001">
    <property type="protein sequence ID" value="PWZ53675.1"/>
    <property type="molecule type" value="Genomic_DNA"/>
</dbReference>
<comment type="similarity">
    <text evidence="2">Belongs to the nucleobase:cation symporter-2 (NCS2) (TC 2.A.40) family.</text>
</comment>
<organism evidence="7">
    <name type="scientific">Zea mays</name>
    <name type="common">Maize</name>
    <dbReference type="NCBI Taxonomy" id="4577"/>
    <lineage>
        <taxon>Eukaryota</taxon>
        <taxon>Viridiplantae</taxon>
        <taxon>Streptophyta</taxon>
        <taxon>Embryophyta</taxon>
        <taxon>Tracheophyta</taxon>
        <taxon>Spermatophyta</taxon>
        <taxon>Magnoliopsida</taxon>
        <taxon>Liliopsida</taxon>
        <taxon>Poales</taxon>
        <taxon>Poaceae</taxon>
        <taxon>PACMAD clade</taxon>
        <taxon>Panicoideae</taxon>
        <taxon>Andropogonodae</taxon>
        <taxon>Andropogoneae</taxon>
        <taxon>Tripsacinae</taxon>
        <taxon>Zea</taxon>
    </lineage>
</organism>
<evidence type="ECO:0000256" key="5">
    <source>
        <dbReference type="ARBA" id="ARBA00023136"/>
    </source>
</evidence>
<name>A0A317Y4Y2_MAIZE</name>
<accession>A0A317Y628</accession>
<evidence type="ECO:0000256" key="2">
    <source>
        <dbReference type="ARBA" id="ARBA00008821"/>
    </source>
</evidence>
<keyword evidence="3 6" id="KW-0812">Transmembrane</keyword>
<feature type="transmembrane region" description="Helical" evidence="6">
    <location>
        <begin position="175"/>
        <end position="201"/>
    </location>
</feature>
<gene>
    <name evidence="7" type="ORF">Zm00014a_027256</name>
</gene>
<dbReference type="GO" id="GO:0016020">
    <property type="term" value="C:membrane"/>
    <property type="evidence" value="ECO:0007669"/>
    <property type="project" value="UniProtKB-SubCell"/>
</dbReference>
<comment type="subcellular location">
    <subcellularLocation>
        <location evidence="1">Membrane</location>
        <topology evidence="1">Multi-pass membrane protein</topology>
    </subcellularLocation>
</comment>
<dbReference type="GO" id="GO:0022857">
    <property type="term" value="F:transmembrane transporter activity"/>
    <property type="evidence" value="ECO:0007669"/>
    <property type="project" value="InterPro"/>
</dbReference>
<dbReference type="Pfam" id="PF00860">
    <property type="entry name" value="Xan_ur_permease"/>
    <property type="match status" value="2"/>
</dbReference>
<feature type="transmembrane region" description="Helical" evidence="6">
    <location>
        <begin position="134"/>
        <end position="155"/>
    </location>
</feature>
<feature type="transmembrane region" description="Helical" evidence="6">
    <location>
        <begin position="213"/>
        <end position="231"/>
    </location>
</feature>
<keyword evidence="4 6" id="KW-1133">Transmembrane helix</keyword>
<feature type="transmembrane region" description="Helical" evidence="6">
    <location>
        <begin position="411"/>
        <end position="431"/>
    </location>
</feature>
<accession>A0A317Y4Y2</accession>
<feature type="transmembrane region" description="Helical" evidence="6">
    <location>
        <begin position="273"/>
        <end position="297"/>
    </location>
</feature>
<evidence type="ECO:0000313" key="7">
    <source>
        <dbReference type="EMBL" id="PWZ53675.1"/>
    </source>
</evidence>
<dbReference type="Proteomes" id="UP000251960">
    <property type="component" value="Chromosome 1"/>
</dbReference>
<proteinExistence type="inferred from homology"/>
<feature type="transmembrane region" description="Helical" evidence="6">
    <location>
        <begin position="318"/>
        <end position="338"/>
    </location>
</feature>
<dbReference type="InterPro" id="IPR006043">
    <property type="entry name" value="NCS2"/>
</dbReference>
<feature type="transmembrane region" description="Helical" evidence="6">
    <location>
        <begin position="68"/>
        <end position="90"/>
    </location>
</feature>
<feature type="transmembrane region" description="Helical" evidence="6">
    <location>
        <begin position="39"/>
        <end position="61"/>
    </location>
</feature>
<protein>
    <submittedName>
        <fullName evidence="8">Nucleobase-ascorbate transporter LPE1</fullName>
    </submittedName>
</protein>
<feature type="transmembrane region" description="Helical" evidence="6">
    <location>
        <begin position="374"/>
        <end position="391"/>
    </location>
</feature>
<evidence type="ECO:0000256" key="4">
    <source>
        <dbReference type="ARBA" id="ARBA00022989"/>
    </source>
</evidence>
<evidence type="ECO:0000313" key="8">
    <source>
        <dbReference type="EMBL" id="PWZ53676.1"/>
    </source>
</evidence>
<evidence type="ECO:0000256" key="1">
    <source>
        <dbReference type="ARBA" id="ARBA00004141"/>
    </source>
</evidence>
<evidence type="ECO:0000256" key="3">
    <source>
        <dbReference type="ARBA" id="ARBA00022692"/>
    </source>
</evidence>
<dbReference type="EMBL" id="NCVQ01000001">
    <property type="protein sequence ID" value="PWZ53676.1"/>
    <property type="molecule type" value="Genomic_DNA"/>
</dbReference>